<dbReference type="EMBL" id="VSSQ01132557">
    <property type="protein sequence ID" value="MPN59044.1"/>
    <property type="molecule type" value="Genomic_DNA"/>
</dbReference>
<gene>
    <name evidence="2" type="ORF">SDC9_206762</name>
</gene>
<evidence type="ECO:0000313" key="2">
    <source>
        <dbReference type="EMBL" id="MPN59044.1"/>
    </source>
</evidence>
<name>A0A645JFC5_9ZZZZ</name>
<feature type="region of interest" description="Disordered" evidence="1">
    <location>
        <begin position="1"/>
        <end position="38"/>
    </location>
</feature>
<feature type="compositionally biased region" description="Polar residues" evidence="1">
    <location>
        <begin position="62"/>
        <end position="73"/>
    </location>
</feature>
<dbReference type="AlphaFoldDB" id="A0A645JFC5"/>
<feature type="compositionally biased region" description="Polar residues" evidence="1">
    <location>
        <begin position="82"/>
        <end position="92"/>
    </location>
</feature>
<comment type="caution">
    <text evidence="2">The sequence shown here is derived from an EMBL/GenBank/DDBJ whole genome shotgun (WGS) entry which is preliminary data.</text>
</comment>
<evidence type="ECO:0000256" key="1">
    <source>
        <dbReference type="SAM" id="MobiDB-lite"/>
    </source>
</evidence>
<reference evidence="2" key="1">
    <citation type="submission" date="2019-08" db="EMBL/GenBank/DDBJ databases">
        <authorList>
            <person name="Kucharzyk K."/>
            <person name="Murdoch R.W."/>
            <person name="Higgins S."/>
            <person name="Loffler F."/>
        </authorList>
    </citation>
    <scope>NUCLEOTIDE SEQUENCE</scope>
</reference>
<sequence>MGLAVAFFTQPQNKDGQQRQRHRQPQPGNAVQGPKAKSAGCCQLNVTAAKRPRFCDCREQQHQPGSQPAQNTRPKIPAGCQRGNQCNTQWNPRRNRHGAQINDRCGKQ</sequence>
<protein>
    <submittedName>
        <fullName evidence="2">Uncharacterized protein</fullName>
    </submittedName>
</protein>
<proteinExistence type="predicted"/>
<organism evidence="2">
    <name type="scientific">bioreactor metagenome</name>
    <dbReference type="NCBI Taxonomy" id="1076179"/>
    <lineage>
        <taxon>unclassified sequences</taxon>
        <taxon>metagenomes</taxon>
        <taxon>ecological metagenomes</taxon>
    </lineage>
</organism>
<accession>A0A645JFC5</accession>
<feature type="region of interest" description="Disordered" evidence="1">
    <location>
        <begin position="58"/>
        <end position="108"/>
    </location>
</feature>